<keyword evidence="5" id="KW-0560">Oxidoreductase</keyword>
<comment type="cofactor">
    <cofactor evidence="1">
        <name>Fe(2+)</name>
        <dbReference type="ChEBI" id="CHEBI:29033"/>
    </cofactor>
</comment>
<evidence type="ECO:0000256" key="2">
    <source>
        <dbReference type="ARBA" id="ARBA00008654"/>
    </source>
</evidence>
<dbReference type="Proteomes" id="UP001431784">
    <property type="component" value="Unassembled WGS sequence"/>
</dbReference>
<protein>
    <submittedName>
        <fullName evidence="7">TauD/TfdA family dioxygenase</fullName>
    </submittedName>
</protein>
<proteinExistence type="inferred from homology"/>
<evidence type="ECO:0000256" key="3">
    <source>
        <dbReference type="ARBA" id="ARBA00022723"/>
    </source>
</evidence>
<evidence type="ECO:0000313" key="8">
    <source>
        <dbReference type="Proteomes" id="UP001431784"/>
    </source>
</evidence>
<dbReference type="PANTHER" id="PTHR10696">
    <property type="entry name" value="GAMMA-BUTYROBETAINE HYDROXYLASE-RELATED"/>
    <property type="match status" value="1"/>
</dbReference>
<name>A0ABT5TCM5_9RHOB</name>
<keyword evidence="8" id="KW-1185">Reference proteome</keyword>
<dbReference type="GO" id="GO:0051213">
    <property type="term" value="F:dioxygenase activity"/>
    <property type="evidence" value="ECO:0007669"/>
    <property type="project" value="UniProtKB-KW"/>
</dbReference>
<gene>
    <name evidence="7" type="ORF">PUT78_17445</name>
</gene>
<evidence type="ECO:0000256" key="5">
    <source>
        <dbReference type="ARBA" id="ARBA00023002"/>
    </source>
</evidence>
<dbReference type="InterPro" id="IPR050411">
    <property type="entry name" value="AlphaKG_dependent_hydroxylases"/>
</dbReference>
<dbReference type="PANTHER" id="PTHR10696:SF25">
    <property type="entry name" value="OXIDOREDUCTASE AIM17-RELATED"/>
    <property type="match status" value="1"/>
</dbReference>
<dbReference type="Gene3D" id="3.60.130.10">
    <property type="entry name" value="Clavaminate synthase-like"/>
    <property type="match status" value="1"/>
</dbReference>
<dbReference type="SUPFAM" id="SSF51197">
    <property type="entry name" value="Clavaminate synthase-like"/>
    <property type="match status" value="1"/>
</dbReference>
<comment type="similarity">
    <text evidence="2">Belongs to the gamma-BBH/TMLD family.</text>
</comment>
<keyword evidence="6" id="KW-0408">Iron</keyword>
<keyword evidence="3" id="KW-0479">Metal-binding</keyword>
<dbReference type="InterPro" id="IPR042098">
    <property type="entry name" value="TauD-like_sf"/>
</dbReference>
<dbReference type="RefSeq" id="WP_274353557.1">
    <property type="nucleotide sequence ID" value="NZ_JAQZSM010000021.1"/>
</dbReference>
<evidence type="ECO:0000313" key="7">
    <source>
        <dbReference type="EMBL" id="MDD7972881.1"/>
    </source>
</evidence>
<comment type="caution">
    <text evidence="7">The sequence shown here is derived from an EMBL/GenBank/DDBJ whole genome shotgun (WGS) entry which is preliminary data.</text>
</comment>
<evidence type="ECO:0000256" key="4">
    <source>
        <dbReference type="ARBA" id="ARBA00022964"/>
    </source>
</evidence>
<organism evidence="7 8">
    <name type="scientific">Roseinatronobacter alkalisoli</name>
    <dbReference type="NCBI Taxonomy" id="3028235"/>
    <lineage>
        <taxon>Bacteria</taxon>
        <taxon>Pseudomonadati</taxon>
        <taxon>Pseudomonadota</taxon>
        <taxon>Alphaproteobacteria</taxon>
        <taxon>Rhodobacterales</taxon>
        <taxon>Paracoccaceae</taxon>
        <taxon>Roseinatronobacter</taxon>
    </lineage>
</organism>
<dbReference type="EMBL" id="JAQZSM010000021">
    <property type="protein sequence ID" value="MDD7972881.1"/>
    <property type="molecule type" value="Genomic_DNA"/>
</dbReference>
<evidence type="ECO:0000256" key="6">
    <source>
        <dbReference type="ARBA" id="ARBA00023004"/>
    </source>
</evidence>
<evidence type="ECO:0000256" key="1">
    <source>
        <dbReference type="ARBA" id="ARBA00001954"/>
    </source>
</evidence>
<sequence>MMGFDLRQKITESGYALISQHRPNADIVEVANELGDPLTPWEGGLVQTLIPREESAPNTYSGNFGLGRFPFHTDLAHWRRPPRYLLLRCLIGYDDVPTLLIDGRALVNTISRDTLARAIFKPRRPRDGALALLRLLERTSDGTDLLRWDEIFLRPASKVGDTADAQIRNWLAKRASLSIALIRPGDTLIIDNWRMLHARSPIPLGREDRTIERVYLGGLK</sequence>
<reference evidence="7" key="1">
    <citation type="submission" date="2023-02" db="EMBL/GenBank/DDBJ databases">
        <title>Description of Roseinatronobacter alkalisoli sp. nov., an alkaliphilic bacerium isolated from soda soil.</title>
        <authorList>
            <person name="Wei W."/>
        </authorList>
    </citation>
    <scope>NUCLEOTIDE SEQUENCE</scope>
    <source>
        <strain evidence="7">HJB301</strain>
    </source>
</reference>
<keyword evidence="4 7" id="KW-0223">Dioxygenase</keyword>
<accession>A0ABT5TCM5</accession>